<keyword evidence="10" id="KW-1185">Reference proteome</keyword>
<keyword evidence="7" id="KW-0170">Cobalt</keyword>
<evidence type="ECO:0000256" key="4">
    <source>
        <dbReference type="ARBA" id="ARBA00022723"/>
    </source>
</evidence>
<keyword evidence="5" id="KW-0378">Hydrolase</keyword>
<proteinExistence type="inferred from homology"/>
<dbReference type="InterPro" id="IPR036264">
    <property type="entry name" value="Bact_exopeptidase_dim_dom"/>
</dbReference>
<evidence type="ECO:0000256" key="1">
    <source>
        <dbReference type="ARBA" id="ARBA00001941"/>
    </source>
</evidence>
<organism evidence="9 10">
    <name type="scientific">Methanooceanicella nereidis</name>
    <dbReference type="NCBI Taxonomy" id="2052831"/>
    <lineage>
        <taxon>Archaea</taxon>
        <taxon>Methanobacteriati</taxon>
        <taxon>Methanobacteriota</taxon>
        <taxon>Stenosarchaea group</taxon>
        <taxon>Methanomicrobia</taxon>
        <taxon>Methanocellales</taxon>
        <taxon>Methanocellaceae</taxon>
        <taxon>Methanooceanicella</taxon>
    </lineage>
</organism>
<gene>
    <name evidence="9" type="ORF">CUJ83_14775</name>
</gene>
<evidence type="ECO:0000259" key="8">
    <source>
        <dbReference type="Pfam" id="PF07687"/>
    </source>
</evidence>
<dbReference type="EMBL" id="PGCK01000016">
    <property type="protein sequence ID" value="MCD1296264.1"/>
    <property type="molecule type" value="Genomic_DNA"/>
</dbReference>
<protein>
    <submittedName>
        <fullName evidence="9">Acetylornithine deacetylase</fullName>
    </submittedName>
</protein>
<dbReference type="NCBIfam" id="TIGR01910">
    <property type="entry name" value="DapE-ArgE"/>
    <property type="match status" value="1"/>
</dbReference>
<comment type="caution">
    <text evidence="9">The sequence shown here is derived from an EMBL/GenBank/DDBJ whole genome shotgun (WGS) entry which is preliminary data.</text>
</comment>
<feature type="domain" description="Peptidase M20 dimerisation" evidence="8">
    <location>
        <begin position="170"/>
        <end position="277"/>
    </location>
</feature>
<evidence type="ECO:0000313" key="10">
    <source>
        <dbReference type="Proteomes" id="UP001320159"/>
    </source>
</evidence>
<evidence type="ECO:0000256" key="6">
    <source>
        <dbReference type="ARBA" id="ARBA00022833"/>
    </source>
</evidence>
<dbReference type="SUPFAM" id="SSF55031">
    <property type="entry name" value="Bacterial exopeptidase dimerisation domain"/>
    <property type="match status" value="1"/>
</dbReference>
<evidence type="ECO:0000256" key="3">
    <source>
        <dbReference type="ARBA" id="ARBA00006247"/>
    </source>
</evidence>
<dbReference type="PANTHER" id="PTHR43808">
    <property type="entry name" value="ACETYLORNITHINE DEACETYLASE"/>
    <property type="match status" value="1"/>
</dbReference>
<dbReference type="CDD" id="cd08659">
    <property type="entry name" value="M20_ArgE_DapE-like"/>
    <property type="match status" value="1"/>
</dbReference>
<dbReference type="InterPro" id="IPR050072">
    <property type="entry name" value="Peptidase_M20A"/>
</dbReference>
<comment type="cofactor">
    <cofactor evidence="1">
        <name>Co(2+)</name>
        <dbReference type="ChEBI" id="CHEBI:48828"/>
    </cofactor>
</comment>
<keyword evidence="6" id="KW-0862">Zinc</keyword>
<keyword evidence="4" id="KW-0479">Metal-binding</keyword>
<reference evidence="9 10" key="1">
    <citation type="submission" date="2017-11" db="EMBL/GenBank/DDBJ databases">
        <title>Isolation and Characterization of Family Methanocellaceae Species from Potential Methane Hydrate Area Offshore Southwestern Taiwan.</title>
        <authorList>
            <person name="Zhang W.-L."/>
            <person name="Chen W.-C."/>
            <person name="Lai M.-C."/>
            <person name="Chen S.-C."/>
        </authorList>
    </citation>
    <scope>NUCLEOTIDE SEQUENCE [LARGE SCALE GENOMIC DNA]</scope>
    <source>
        <strain evidence="9 10">CWC-04</strain>
    </source>
</reference>
<dbReference type="Pfam" id="PF01546">
    <property type="entry name" value="Peptidase_M20"/>
    <property type="match status" value="1"/>
</dbReference>
<accession>A0AAP2W8J8</accession>
<dbReference type="InterPro" id="IPR010182">
    <property type="entry name" value="ArgE/DapE"/>
</dbReference>
<dbReference type="Pfam" id="PF07687">
    <property type="entry name" value="M20_dimer"/>
    <property type="match status" value="1"/>
</dbReference>
<comment type="cofactor">
    <cofactor evidence="2">
        <name>Zn(2+)</name>
        <dbReference type="ChEBI" id="CHEBI:29105"/>
    </cofactor>
</comment>
<dbReference type="InterPro" id="IPR002933">
    <property type="entry name" value="Peptidase_M20"/>
</dbReference>
<dbReference type="GO" id="GO:0016787">
    <property type="term" value="F:hydrolase activity"/>
    <property type="evidence" value="ECO:0007669"/>
    <property type="project" value="UniProtKB-KW"/>
</dbReference>
<comment type="similarity">
    <text evidence="3">Belongs to the peptidase M20A family.</text>
</comment>
<dbReference type="RefSeq" id="WP_230743254.1">
    <property type="nucleotide sequence ID" value="NZ_PGCK01000016.1"/>
</dbReference>
<evidence type="ECO:0000256" key="5">
    <source>
        <dbReference type="ARBA" id="ARBA00022801"/>
    </source>
</evidence>
<evidence type="ECO:0000313" key="9">
    <source>
        <dbReference type="EMBL" id="MCD1296264.1"/>
    </source>
</evidence>
<dbReference type="InterPro" id="IPR011650">
    <property type="entry name" value="Peptidase_M20_dimer"/>
</dbReference>
<evidence type="ECO:0000256" key="2">
    <source>
        <dbReference type="ARBA" id="ARBA00001947"/>
    </source>
</evidence>
<dbReference type="Proteomes" id="UP001320159">
    <property type="component" value="Unassembled WGS sequence"/>
</dbReference>
<name>A0AAP2W8J8_9EURY</name>
<dbReference type="AlphaFoldDB" id="A0AAP2W8J8"/>
<dbReference type="GO" id="GO:0046872">
    <property type="term" value="F:metal ion binding"/>
    <property type="evidence" value="ECO:0007669"/>
    <property type="project" value="UniProtKB-KW"/>
</dbReference>
<dbReference type="SUPFAM" id="SSF53187">
    <property type="entry name" value="Zn-dependent exopeptidases"/>
    <property type="match status" value="1"/>
</dbReference>
<dbReference type="Gene3D" id="3.30.70.360">
    <property type="match status" value="1"/>
</dbReference>
<evidence type="ECO:0000256" key="7">
    <source>
        <dbReference type="ARBA" id="ARBA00023285"/>
    </source>
</evidence>
<dbReference type="Gene3D" id="3.40.630.10">
    <property type="entry name" value="Zn peptidases"/>
    <property type="match status" value="1"/>
</dbReference>
<sequence length="377" mass="41200">MSAFKTPAERFLRDLIAIPSITGYEGQMKDLLEFAFKEIGLEVCSQHVDSDRYNIIGKLGEGPIRLMLTTHMDVIPALDESKWQTPPFKAVKDNDRIYGRGSTDAKGSLAAMMEAVQRVKASGKKLNGSIAIAAVVEEETGTSLGSKKLIEEFKPESVIVGEPTGLDVAITHKGAIRPVITVHGKAAHGSSPRRGVNAISLMGKALNMLDSYGQRISKNVDPMLGRSSFEITMIHGGERINVIPERCNLYIDRRLVSSETIDGAFGDLKKLVNKISKRLRTNMEIELLCAYPPSKVDEREQIVKTALDVLSKNGLRRTPVGFPAGCDMWVFRSVGIPTIVFGPGSLKQAHVIGEYIDVKELGLAVDVYEGIAYSLLC</sequence>